<proteinExistence type="predicted"/>
<feature type="domain" description="VOC" evidence="1">
    <location>
        <begin position="30"/>
        <end position="147"/>
    </location>
</feature>
<organism evidence="2 3">
    <name type="scientific">Kocuria rhizophila (strain ATCC 9341 / DSM 348 / NBRC 103217 / DC2201)</name>
    <dbReference type="NCBI Taxonomy" id="378753"/>
    <lineage>
        <taxon>Bacteria</taxon>
        <taxon>Bacillati</taxon>
        <taxon>Actinomycetota</taxon>
        <taxon>Actinomycetes</taxon>
        <taxon>Micrococcales</taxon>
        <taxon>Micrococcaceae</taxon>
        <taxon>Kocuria</taxon>
    </lineage>
</organism>
<dbReference type="STRING" id="378753.KRH_19920"/>
<dbReference type="PROSITE" id="PS51819">
    <property type="entry name" value="VOC"/>
    <property type="match status" value="2"/>
</dbReference>
<dbReference type="AlphaFoldDB" id="B2GGM3"/>
<dbReference type="InterPro" id="IPR029068">
    <property type="entry name" value="Glyas_Bleomycin-R_OHBP_Dase"/>
</dbReference>
<dbReference type="RefSeq" id="WP_012399060.1">
    <property type="nucleotide sequence ID" value="NC_010617.1"/>
</dbReference>
<evidence type="ECO:0000313" key="2">
    <source>
        <dbReference type="EMBL" id="BAG30339.1"/>
    </source>
</evidence>
<dbReference type="PANTHER" id="PTHR43279">
    <property type="entry name" value="CATECHOL-2,3-DIOXYGENASE"/>
    <property type="match status" value="1"/>
</dbReference>
<feature type="domain" description="VOC" evidence="1">
    <location>
        <begin position="192"/>
        <end position="305"/>
    </location>
</feature>
<dbReference type="Gene3D" id="3.10.180.10">
    <property type="entry name" value="2,3-Dihydroxybiphenyl 1,2-Dioxygenase, domain 1"/>
    <property type="match status" value="2"/>
</dbReference>
<accession>B2GGM3</accession>
<reference evidence="2 3" key="1">
    <citation type="journal article" date="2008" name="J. Bacteriol.">
        <title>Complete genome sequence of the soil actinomycete Kocuria rhizophila.</title>
        <authorList>
            <person name="Takarada H."/>
            <person name="Sekine M."/>
            <person name="Kosugi H."/>
            <person name="Matsuo Y."/>
            <person name="Fujisawa T."/>
            <person name="Omata S."/>
            <person name="Kishi E."/>
            <person name="Shimizu A."/>
            <person name="Tsukatani N."/>
            <person name="Tanikawa S."/>
            <person name="Fujita N."/>
            <person name="Harayama S."/>
        </authorList>
    </citation>
    <scope>NUCLEOTIDE SEQUENCE [LARGE SCALE GENOMIC DNA]</scope>
    <source>
        <strain evidence="3">ATCC 9341 / DSM 348 / NBRC 103217 / DC2201</strain>
    </source>
</reference>
<dbReference type="eggNOG" id="COG2514">
    <property type="taxonomic scope" value="Bacteria"/>
</dbReference>
<dbReference type="Proteomes" id="UP000008838">
    <property type="component" value="Chromosome"/>
</dbReference>
<keyword evidence="3" id="KW-1185">Reference proteome</keyword>
<dbReference type="PANTHER" id="PTHR43279:SF1">
    <property type="entry name" value="CATECHOL-2,3-DIOXYGENASE"/>
    <property type="match status" value="1"/>
</dbReference>
<dbReference type="SUPFAM" id="SSF54593">
    <property type="entry name" value="Glyoxalase/Bleomycin resistance protein/Dihydroxybiphenyl dioxygenase"/>
    <property type="match status" value="2"/>
</dbReference>
<dbReference type="Pfam" id="PF00903">
    <property type="entry name" value="Glyoxalase"/>
    <property type="match status" value="2"/>
</dbReference>
<dbReference type="InterPro" id="IPR004360">
    <property type="entry name" value="Glyas_Fos-R_dOase_dom"/>
</dbReference>
<dbReference type="InterPro" id="IPR037523">
    <property type="entry name" value="VOC_core"/>
</dbReference>
<evidence type="ECO:0000313" key="3">
    <source>
        <dbReference type="Proteomes" id="UP000008838"/>
    </source>
</evidence>
<dbReference type="HOGENOM" id="CLU_059557_0_0_11"/>
<dbReference type="KEGG" id="krh:KRH_19920"/>
<name>B2GGM3_KOCRD</name>
<protein>
    <recommendedName>
        <fullName evidence="1">VOC domain-containing protein</fullName>
    </recommendedName>
</protein>
<gene>
    <name evidence="2" type="ordered locus">KRH_19920</name>
</gene>
<dbReference type="EMBL" id="AP009152">
    <property type="protein sequence ID" value="BAG30339.1"/>
    <property type="molecule type" value="Genomic_DNA"/>
</dbReference>
<evidence type="ECO:0000259" key="1">
    <source>
        <dbReference type="PROSITE" id="PS51819"/>
    </source>
</evidence>
<sequence length="311" mass="33588">MVPVSLLIQRPDPRSLRRRPADDLLSDGTTMGAVELLVKDLDGMIAYYSTGVTLDVLQHSGDTAVLGHDGRVVLRLRRVTDLPSWRPNQAGLFHTAVLFDDDAALARALASMARFAPGTFTGSADHLYSQAFYFTDPEGNGVELYADRPRETWQREANGLLSLASNYLDPNEFLRTNLSREAPQPATAPASTLGHVHLQVGDIPTGREFYVDTLGFEVMSDAGSALFISAGGYHHHIALNTWNSAGAGPRAASLGLGQVNIDLPTGEDIAALEERLTDHRVTTRHDGAVLRFEDPWGTLIQVAQAPAPGVA</sequence>